<organism evidence="1 2">
    <name type="scientific">Coemansia helicoidea</name>
    <dbReference type="NCBI Taxonomy" id="1286919"/>
    <lineage>
        <taxon>Eukaryota</taxon>
        <taxon>Fungi</taxon>
        <taxon>Fungi incertae sedis</taxon>
        <taxon>Zoopagomycota</taxon>
        <taxon>Kickxellomycotina</taxon>
        <taxon>Kickxellomycetes</taxon>
        <taxon>Kickxellales</taxon>
        <taxon>Kickxellaceae</taxon>
        <taxon>Coemansia</taxon>
    </lineage>
</organism>
<comment type="caution">
    <text evidence="1">The sequence shown here is derived from an EMBL/GenBank/DDBJ whole genome shotgun (WGS) entry which is preliminary data.</text>
</comment>
<keyword evidence="2" id="KW-1185">Reference proteome</keyword>
<evidence type="ECO:0000313" key="1">
    <source>
        <dbReference type="EMBL" id="KAJ2804090.1"/>
    </source>
</evidence>
<gene>
    <name evidence="1" type="ORF">H4R21_001784</name>
</gene>
<sequence>MAGAQPETDEWDAILGQFGEVDDDEIICISDGDADAQSVVECVSGTEAGAEPRGSKRKAETPPRSPQRQQHEAAAHGTAKNPRHEQRAQAPVQLPHPEGVVRLTQLAGEKRDRNTWYTFRDVVQPEALRKAVVTTFVLDMGWLRAQLGVGTKLVVVKSYSPGAEPRGVFQADGGWVTVVHPEFGAQRFPIMHSKIMLLFYDSYVRFVASSANLIEIDWSVLGNIVFIQDVPLDPRREFQSAFADALVQALRDLSVPEQVVAQVAHMDCAAVAAEIVTSVPTAAGRSRFHAAAYGVQRLGQIVRRLNAGCLADAFDPAATTVCCYGSSMGRLTHSYLCAFLGHLLGATPAELEELAGRKPLPIERWVKVGFHTERQGATNKFGAVCRHCIKCFRSNCQSGSFPRQVLHKIEPAVPDTLVHAKVLLVRTGRDQRRGWIYLGSHNFSAAAWGHAKYPGSPAPGRIHINNYEFGVVLPDVHFESMFGRDSVTWNGSRVPLPFKLAWAPYADTDELCYTPD</sequence>
<evidence type="ECO:0000313" key="2">
    <source>
        <dbReference type="Proteomes" id="UP001140087"/>
    </source>
</evidence>
<dbReference type="Proteomes" id="UP001140087">
    <property type="component" value="Unassembled WGS sequence"/>
</dbReference>
<name>A0ACC1L9F6_9FUNG</name>
<reference evidence="1" key="1">
    <citation type="submission" date="2022-07" db="EMBL/GenBank/DDBJ databases">
        <title>Phylogenomic reconstructions and comparative analyses of Kickxellomycotina fungi.</title>
        <authorList>
            <person name="Reynolds N.K."/>
            <person name="Stajich J.E."/>
            <person name="Barry K."/>
            <person name="Grigoriev I.V."/>
            <person name="Crous P."/>
            <person name="Smith M.E."/>
        </authorList>
    </citation>
    <scope>NUCLEOTIDE SEQUENCE</scope>
    <source>
        <strain evidence="1">BCRC 34780</strain>
    </source>
</reference>
<accession>A0ACC1L9F6</accession>
<dbReference type="EMBL" id="JANBUN010000396">
    <property type="protein sequence ID" value="KAJ2804090.1"/>
    <property type="molecule type" value="Genomic_DNA"/>
</dbReference>
<protein>
    <submittedName>
        <fullName evidence="1">Uncharacterized protein</fullName>
    </submittedName>
</protein>
<proteinExistence type="predicted"/>